<dbReference type="Pfam" id="PF07715">
    <property type="entry name" value="Plug"/>
    <property type="match status" value="1"/>
</dbReference>
<keyword evidence="11" id="KW-1185">Reference proteome</keyword>
<keyword evidence="4 7" id="KW-0812">Transmembrane</keyword>
<evidence type="ECO:0000256" key="7">
    <source>
        <dbReference type="PROSITE-ProRule" id="PRU01360"/>
    </source>
</evidence>
<dbReference type="NCBIfam" id="TIGR04056">
    <property type="entry name" value="OMP_RagA_SusC"/>
    <property type="match status" value="1"/>
</dbReference>
<dbReference type="EMBL" id="SDHZ01000003">
    <property type="protein sequence ID" value="RXK81769.1"/>
    <property type="molecule type" value="Genomic_DNA"/>
</dbReference>
<evidence type="ECO:0000256" key="3">
    <source>
        <dbReference type="ARBA" id="ARBA00022452"/>
    </source>
</evidence>
<feature type="domain" description="TonB-dependent receptor plug" evidence="9">
    <location>
        <begin position="212"/>
        <end position="346"/>
    </location>
</feature>
<dbReference type="Gene3D" id="2.40.170.20">
    <property type="entry name" value="TonB-dependent receptor, beta-barrel domain"/>
    <property type="match status" value="1"/>
</dbReference>
<dbReference type="SUPFAM" id="SSF56935">
    <property type="entry name" value="Porins"/>
    <property type="match status" value="1"/>
</dbReference>
<evidence type="ECO:0000313" key="11">
    <source>
        <dbReference type="Proteomes" id="UP000290545"/>
    </source>
</evidence>
<dbReference type="SUPFAM" id="SSF49464">
    <property type="entry name" value="Carboxypeptidase regulatory domain-like"/>
    <property type="match status" value="1"/>
</dbReference>
<gene>
    <name evidence="10" type="ORF">ESB13_18425</name>
</gene>
<dbReference type="InterPro" id="IPR008969">
    <property type="entry name" value="CarboxyPept-like_regulatory"/>
</dbReference>
<evidence type="ECO:0000256" key="1">
    <source>
        <dbReference type="ARBA" id="ARBA00004571"/>
    </source>
</evidence>
<keyword evidence="5 7" id="KW-0472">Membrane</keyword>
<keyword evidence="6 7" id="KW-0998">Cell outer membrane</keyword>
<dbReference type="OrthoDB" id="9768177at2"/>
<evidence type="ECO:0000256" key="6">
    <source>
        <dbReference type="ARBA" id="ARBA00023237"/>
    </source>
</evidence>
<feature type="chain" id="PRO_5020822415" evidence="8">
    <location>
        <begin position="27"/>
        <end position="1092"/>
    </location>
</feature>
<dbReference type="InterPro" id="IPR036942">
    <property type="entry name" value="Beta-barrel_TonB_sf"/>
</dbReference>
<dbReference type="InterPro" id="IPR012910">
    <property type="entry name" value="Plug_dom"/>
</dbReference>
<dbReference type="InterPro" id="IPR023996">
    <property type="entry name" value="TonB-dep_OMP_SusC/RagA"/>
</dbReference>
<keyword evidence="8" id="KW-0732">Signal</keyword>
<reference evidence="10 11" key="1">
    <citation type="submission" date="2019-01" db="EMBL/GenBank/DDBJ databases">
        <title>Filimonas sp. strain TTM-71.</title>
        <authorList>
            <person name="Chen W.-M."/>
        </authorList>
    </citation>
    <scope>NUCLEOTIDE SEQUENCE [LARGE SCALE GENOMIC DNA]</scope>
    <source>
        <strain evidence="10 11">TTM-71</strain>
    </source>
</reference>
<dbReference type="Gene3D" id="2.60.40.1120">
    <property type="entry name" value="Carboxypeptidase-like, regulatory domain"/>
    <property type="match status" value="1"/>
</dbReference>
<evidence type="ECO:0000256" key="5">
    <source>
        <dbReference type="ARBA" id="ARBA00023136"/>
    </source>
</evidence>
<evidence type="ECO:0000256" key="2">
    <source>
        <dbReference type="ARBA" id="ARBA00022448"/>
    </source>
</evidence>
<dbReference type="RefSeq" id="WP_129005166.1">
    <property type="nucleotide sequence ID" value="NZ_SDHZ01000003.1"/>
</dbReference>
<organism evidence="10 11">
    <name type="scientific">Filimonas effusa</name>
    <dbReference type="NCBI Taxonomy" id="2508721"/>
    <lineage>
        <taxon>Bacteria</taxon>
        <taxon>Pseudomonadati</taxon>
        <taxon>Bacteroidota</taxon>
        <taxon>Chitinophagia</taxon>
        <taxon>Chitinophagales</taxon>
        <taxon>Chitinophagaceae</taxon>
        <taxon>Filimonas</taxon>
    </lineage>
</organism>
<dbReference type="GO" id="GO:0009279">
    <property type="term" value="C:cell outer membrane"/>
    <property type="evidence" value="ECO:0007669"/>
    <property type="project" value="UniProtKB-SubCell"/>
</dbReference>
<feature type="signal peptide" evidence="8">
    <location>
        <begin position="1"/>
        <end position="26"/>
    </location>
</feature>
<evidence type="ECO:0000256" key="4">
    <source>
        <dbReference type="ARBA" id="ARBA00022692"/>
    </source>
</evidence>
<evidence type="ECO:0000259" key="9">
    <source>
        <dbReference type="Pfam" id="PF07715"/>
    </source>
</evidence>
<name>A0A4Q1D394_9BACT</name>
<dbReference type="InterPro" id="IPR023997">
    <property type="entry name" value="TonB-dep_OMP_SusC/RagA_CS"/>
</dbReference>
<proteinExistence type="inferred from homology"/>
<dbReference type="InterPro" id="IPR039426">
    <property type="entry name" value="TonB-dep_rcpt-like"/>
</dbReference>
<dbReference type="Pfam" id="PF13715">
    <property type="entry name" value="CarbopepD_reg_2"/>
    <property type="match status" value="1"/>
</dbReference>
<evidence type="ECO:0000256" key="8">
    <source>
        <dbReference type="SAM" id="SignalP"/>
    </source>
</evidence>
<dbReference type="InterPro" id="IPR037066">
    <property type="entry name" value="Plug_dom_sf"/>
</dbReference>
<comment type="caution">
    <text evidence="10">The sequence shown here is derived from an EMBL/GenBank/DDBJ whole genome shotgun (WGS) entry which is preliminary data.</text>
</comment>
<sequence>MKPRVPFLLLKTIAILLFFKGITAHAQNDPLKKQVSLKGKNLPLGELLTQMKTQAGVVFFWTQDINIKETVTVHFAGKTVPYILDHLPLKQALVWEYQTQSGRITLKGYKPRAKPMISNAGSISGRVVDSAGEPLPETAINVKGNSKLIAVDQSGNFLLSNVAENSILEVSRIGYSKQEVIVKGPHLVIVLKQEEHILDETYVVAYGNTSRRKSTGSEGSIKSGEMEKQPVLNPLAMLEGRVAGLQVTQRNGSPGGAFDVLIRGLTSIGAVSSTLVKSHTSNTPLYVRNGVPFVAGSAFFDSNDESAFGNAVSPFTTLNPSDIQSIEVLKDADATAIFGSRGANGVILITTKKGVAGPVQTTLRLGSGYTRLNNQLQLMHTTPYLNMLREAFANDNKPIDANALLYFDPNRYTDFNKLLLQRPAWQSSAQLSLSFGDARTQFIANVGHAAETVTYAHVPGRNSFRVYRPSFHVNVNHSSANERFKINVDLLYATFRGTLTGSEPFAMATYFEPNHPAFIDANGKLVWEYNGATNLSNGYATLYNEYRGKPDNFSTGVNASYQLAEKWRLVTAMGFDSYVINESKLVPLKSKSPASNETNSATIRDASIKTYIIEPRVEYSAELGRGWLQVLCGFTLQQSRSISLSLTGSNFLPDDLYGFLASPNRNLKRIEGDYRYMAVYARANYNIRNTYIINLSANRDASSRFAPGKRYSNFGALGAAWVFKLPFLSFSKLKASAGITGNDGIGNYQYMSTFTSTATYQGQPALAPATPFNNNYRWEKTWKMELGLDLGFFKNKLLLGLALYQSRTGNQLLFQQAPAQTGFPRVMANFPAMVRNRGLEIELLATPLKNKTWKWTSSFNISFNRNKLLAYPGLERSSNATSMAIGEPITVLRGFHLKRVNPATGIYEVEDKDGNGVFNTADYISFGDAAPRYYGGLQQELSFKKYWRLSVFCSFKKQIGLNALSQYGVPAANANAPVYLLDNYWKQPGDIAKYQKLTRDPGSAAYTAATLYLAKSDAIYSDASYIRIKNIELAYTLKEKWLRRCSIKTATVYLQAQNFFTITGYQGADPENPQFIKLPPVRSLNIGVTVQW</sequence>
<accession>A0A4Q1D394</accession>
<keyword evidence="2 7" id="KW-0813">Transport</keyword>
<dbReference type="Proteomes" id="UP000290545">
    <property type="component" value="Unassembled WGS sequence"/>
</dbReference>
<dbReference type="Gene3D" id="2.170.130.10">
    <property type="entry name" value="TonB-dependent receptor, plug domain"/>
    <property type="match status" value="1"/>
</dbReference>
<keyword evidence="3 7" id="KW-1134">Transmembrane beta strand</keyword>
<dbReference type="AlphaFoldDB" id="A0A4Q1D394"/>
<evidence type="ECO:0000313" key="10">
    <source>
        <dbReference type="EMBL" id="RXK81769.1"/>
    </source>
</evidence>
<dbReference type="NCBIfam" id="TIGR04057">
    <property type="entry name" value="SusC_RagA_signa"/>
    <property type="match status" value="1"/>
</dbReference>
<protein>
    <submittedName>
        <fullName evidence="10">SusC/RagA family TonB-linked outer membrane protein</fullName>
    </submittedName>
</protein>
<comment type="subcellular location">
    <subcellularLocation>
        <location evidence="1 7">Cell outer membrane</location>
        <topology evidence="1 7">Multi-pass membrane protein</topology>
    </subcellularLocation>
</comment>
<comment type="similarity">
    <text evidence="7">Belongs to the TonB-dependent receptor family.</text>
</comment>
<dbReference type="PROSITE" id="PS52016">
    <property type="entry name" value="TONB_DEPENDENT_REC_3"/>
    <property type="match status" value="1"/>
</dbReference>